<reference evidence="2 3" key="1">
    <citation type="submission" date="2021-03" db="EMBL/GenBank/DDBJ databases">
        <title>Sequencing the genomes of 1000 actinobacteria strains.</title>
        <authorList>
            <person name="Klenk H.-P."/>
        </authorList>
    </citation>
    <scope>NUCLEOTIDE SEQUENCE [LARGE SCALE GENOMIC DNA]</scope>
    <source>
        <strain evidence="2 3">DSM 44580</strain>
    </source>
</reference>
<gene>
    <name evidence="2" type="ORF">JOF53_000313</name>
</gene>
<evidence type="ECO:0000259" key="1">
    <source>
        <dbReference type="Pfam" id="PF04738"/>
    </source>
</evidence>
<protein>
    <recommendedName>
        <fullName evidence="1">Lantibiotic dehydratase N-terminal domain-containing protein</fullName>
    </recommendedName>
</protein>
<evidence type="ECO:0000313" key="2">
    <source>
        <dbReference type="EMBL" id="MBP2471441.1"/>
    </source>
</evidence>
<dbReference type="EMBL" id="JAGIOO010000001">
    <property type="protein sequence ID" value="MBP2471441.1"/>
    <property type="molecule type" value="Genomic_DNA"/>
</dbReference>
<dbReference type="Proteomes" id="UP001519363">
    <property type="component" value="Unassembled WGS sequence"/>
</dbReference>
<keyword evidence="3" id="KW-1185">Reference proteome</keyword>
<feature type="domain" description="Lantibiotic dehydratase N-terminal" evidence="1">
    <location>
        <begin position="57"/>
        <end position="351"/>
    </location>
</feature>
<proteinExistence type="predicted"/>
<dbReference type="RefSeq" id="WP_086788866.1">
    <property type="nucleotide sequence ID" value="NZ_JAGIOO010000001.1"/>
</dbReference>
<comment type="caution">
    <text evidence="2">The sequence shown here is derived from an EMBL/GenBank/DDBJ whole genome shotgun (WGS) entry which is preliminary data.</text>
</comment>
<dbReference type="Pfam" id="PF04738">
    <property type="entry name" value="Lant_dehydr_N"/>
    <property type="match status" value="1"/>
</dbReference>
<name>A0ABS5A556_9PSEU</name>
<organism evidence="2 3">
    <name type="scientific">Crossiella equi</name>
    <dbReference type="NCBI Taxonomy" id="130796"/>
    <lineage>
        <taxon>Bacteria</taxon>
        <taxon>Bacillati</taxon>
        <taxon>Actinomycetota</taxon>
        <taxon>Actinomycetes</taxon>
        <taxon>Pseudonocardiales</taxon>
        <taxon>Pseudonocardiaceae</taxon>
        <taxon>Crossiella</taxon>
    </lineage>
</organism>
<sequence>MADRRVPLTGTWSLWPVAALRSAGFPADLVLRASGERAGTFAEHEHAARALHEVAADDRLREALLWQNPKLVETVLLGYDAEAELRRKPADARYRRTVLLRYLQRYATKNDTVGFFGPVGWARLDPGQAAALTQKGVGAEVHRRSCFEPWAVEALAAAWETELRPHLRPVLSPAVRLDGATAVRPHRDPLPLSAAEAALARRCDGSTSAAELGADSPGVAAALDRLVAEDVLRWGLHVPFGQHMDAGLADLLATLPPSPARDRCQAELARLRRLRTEVDAAAGDVPRLRTALHALAEAFEQATRVSATVAKQDRPDSRGLLVADSLADWDVVLGGTALTALAEPLALVLDVCRWVTWRLAEGIGAKAVELVREHGGQVRFDRLLDLIRPETTGKPGCHFEQVIEELRAKVDRLIPLPEVRRLNLSATELRADWAREFAAPAPGWPSARMHNPDLMLACADPGGDFQWVLGEVHVAINPLDFPLFAGNQADPGTVERLLADTVTGPRHLPAFSRRWGRLTPRTYPARGTALPGDIRWTAASDDLLAPGDPRFRAVDLTVVEEDGTAVVCGPPGWPRAPFTHVIGEFLTLLAIGGFSPFRPRAHEPRVTVGKLVLHRETWRLPVADLLAGLPKRARPAALVDRLTRTGVPRFSFVRVPGEPKPVFCDLRGEPLVQYLARLLDGAADSGAAAVFTEMLPGFDDLWLTDATGGRRTAEFRFLAVDESEAAR</sequence>
<evidence type="ECO:0000313" key="3">
    <source>
        <dbReference type="Proteomes" id="UP001519363"/>
    </source>
</evidence>
<dbReference type="InterPro" id="IPR006827">
    <property type="entry name" value="Lant_deHydtase_N"/>
</dbReference>
<accession>A0ABS5A556</accession>